<proteinExistence type="predicted"/>
<evidence type="ECO:0000313" key="2">
    <source>
        <dbReference type="EMBL" id="JAE02777.1"/>
    </source>
</evidence>
<feature type="transmembrane region" description="Helical" evidence="1">
    <location>
        <begin position="16"/>
        <end position="36"/>
    </location>
</feature>
<keyword evidence="1" id="KW-0472">Membrane</keyword>
<keyword evidence="1" id="KW-0812">Transmembrane</keyword>
<feature type="transmembrane region" description="Helical" evidence="1">
    <location>
        <begin position="48"/>
        <end position="70"/>
    </location>
</feature>
<name>A0A0A9ERP5_ARUDO</name>
<dbReference type="EMBL" id="GBRH01195119">
    <property type="protein sequence ID" value="JAE02777.1"/>
    <property type="molecule type" value="Transcribed_RNA"/>
</dbReference>
<sequence>MEPALKCRSRNDPLSSFFLSSVSSSILISTGDLGAAGGGGGASPAPTAAGVAAAAGLSCFLRSLMSSWMVRTRRHCQPR</sequence>
<reference evidence="2" key="1">
    <citation type="submission" date="2014-09" db="EMBL/GenBank/DDBJ databases">
        <authorList>
            <person name="Magalhaes I.L.F."/>
            <person name="Oliveira U."/>
            <person name="Santos F.R."/>
            <person name="Vidigal T.H.D.A."/>
            <person name="Brescovit A.D."/>
            <person name="Santos A.J."/>
        </authorList>
    </citation>
    <scope>NUCLEOTIDE SEQUENCE</scope>
    <source>
        <tissue evidence="2">Shoot tissue taken approximately 20 cm above the soil surface</tissue>
    </source>
</reference>
<accession>A0A0A9ERP5</accession>
<evidence type="ECO:0000256" key="1">
    <source>
        <dbReference type="SAM" id="Phobius"/>
    </source>
</evidence>
<protein>
    <submittedName>
        <fullName evidence="2">Uncharacterized protein</fullName>
    </submittedName>
</protein>
<keyword evidence="1" id="KW-1133">Transmembrane helix</keyword>
<organism evidence="2">
    <name type="scientific">Arundo donax</name>
    <name type="common">Giant reed</name>
    <name type="synonym">Donax arundinaceus</name>
    <dbReference type="NCBI Taxonomy" id="35708"/>
    <lineage>
        <taxon>Eukaryota</taxon>
        <taxon>Viridiplantae</taxon>
        <taxon>Streptophyta</taxon>
        <taxon>Embryophyta</taxon>
        <taxon>Tracheophyta</taxon>
        <taxon>Spermatophyta</taxon>
        <taxon>Magnoliopsida</taxon>
        <taxon>Liliopsida</taxon>
        <taxon>Poales</taxon>
        <taxon>Poaceae</taxon>
        <taxon>PACMAD clade</taxon>
        <taxon>Arundinoideae</taxon>
        <taxon>Arundineae</taxon>
        <taxon>Arundo</taxon>
    </lineage>
</organism>
<dbReference type="AlphaFoldDB" id="A0A0A9ERP5"/>
<reference evidence="2" key="2">
    <citation type="journal article" date="2015" name="Data Brief">
        <title>Shoot transcriptome of the giant reed, Arundo donax.</title>
        <authorList>
            <person name="Barrero R.A."/>
            <person name="Guerrero F.D."/>
            <person name="Moolhuijzen P."/>
            <person name="Goolsby J.A."/>
            <person name="Tidwell J."/>
            <person name="Bellgard S.E."/>
            <person name="Bellgard M.I."/>
        </authorList>
    </citation>
    <scope>NUCLEOTIDE SEQUENCE</scope>
    <source>
        <tissue evidence="2">Shoot tissue taken approximately 20 cm above the soil surface</tissue>
    </source>
</reference>